<evidence type="ECO:0000259" key="3">
    <source>
        <dbReference type="SMART" id="SM00856"/>
    </source>
</evidence>
<reference evidence="4 5" key="1">
    <citation type="submission" date="2024-06" db="EMBL/GenBank/DDBJ databases">
        <title>A chromosome level genome sequence of Diviner's sage (Salvia divinorum).</title>
        <authorList>
            <person name="Ford S.A."/>
            <person name="Ro D.-K."/>
            <person name="Ness R.W."/>
            <person name="Phillips M.A."/>
        </authorList>
    </citation>
    <scope>NUCLEOTIDE SEQUENCE [LARGE SCALE GENOMIC DNA]</scope>
    <source>
        <strain evidence="4">SAF-2024a</strain>
        <tissue evidence="4">Leaf</tissue>
    </source>
</reference>
<dbReference type="Proteomes" id="UP001567538">
    <property type="component" value="Unassembled WGS sequence"/>
</dbReference>
<protein>
    <recommendedName>
        <fullName evidence="3">Pectinesterase inhibitor domain-containing protein</fullName>
    </recommendedName>
</protein>
<feature type="transmembrane region" description="Helical" evidence="2">
    <location>
        <begin position="257"/>
        <end position="278"/>
    </location>
</feature>
<keyword evidence="2" id="KW-1133">Transmembrane helix</keyword>
<feature type="transmembrane region" description="Helical" evidence="2">
    <location>
        <begin position="35"/>
        <end position="56"/>
    </location>
</feature>
<accession>A0ABD1IEP5</accession>
<dbReference type="Gene3D" id="1.20.140.40">
    <property type="entry name" value="Invertase/pectin methylesterase inhibitor family protein"/>
    <property type="match status" value="1"/>
</dbReference>
<sequence>MTDETSLSISTQETPLLPNDSSPQPPKIKNLKAKLVFLLRIVIVLIAAILTLYFIYSKNRKKPEPLSHYQSGLSDFYCHLTPHPKLCRDSMSSATNATALQPSPHLLFATSLQLVITQLNHTAASIDRALNASRPGLTTCQTLIRDSLSQLSGSAGLDFFPYVEDNELIKDEVQGAIKSNSGNCLLALRGIDGVEEVKSGVEKGRKLWVNYISLYNRRMAILNDFNTRLIYEEDEGYNYVFSYIFGYNRFYWYGIDYAFLVCLYSVMYLFIALLYFLFWQ</sequence>
<evidence type="ECO:0000256" key="1">
    <source>
        <dbReference type="SAM" id="MobiDB-lite"/>
    </source>
</evidence>
<dbReference type="AlphaFoldDB" id="A0ABD1IEP5"/>
<keyword evidence="2" id="KW-0472">Membrane</keyword>
<organism evidence="4 5">
    <name type="scientific">Salvia divinorum</name>
    <name type="common">Maria pastora</name>
    <name type="synonym">Diviner's sage</name>
    <dbReference type="NCBI Taxonomy" id="28513"/>
    <lineage>
        <taxon>Eukaryota</taxon>
        <taxon>Viridiplantae</taxon>
        <taxon>Streptophyta</taxon>
        <taxon>Embryophyta</taxon>
        <taxon>Tracheophyta</taxon>
        <taxon>Spermatophyta</taxon>
        <taxon>Magnoliopsida</taxon>
        <taxon>eudicotyledons</taxon>
        <taxon>Gunneridae</taxon>
        <taxon>Pentapetalae</taxon>
        <taxon>asterids</taxon>
        <taxon>lamiids</taxon>
        <taxon>Lamiales</taxon>
        <taxon>Lamiaceae</taxon>
        <taxon>Nepetoideae</taxon>
        <taxon>Mentheae</taxon>
        <taxon>Salviinae</taxon>
        <taxon>Salvia</taxon>
        <taxon>Salvia subgen. Calosphace</taxon>
    </lineage>
</organism>
<feature type="region of interest" description="Disordered" evidence="1">
    <location>
        <begin position="1"/>
        <end position="24"/>
    </location>
</feature>
<dbReference type="SMART" id="SM00856">
    <property type="entry name" value="PMEI"/>
    <property type="match status" value="1"/>
</dbReference>
<dbReference type="SUPFAM" id="SSF101148">
    <property type="entry name" value="Plant invertase/pectin methylesterase inhibitor"/>
    <property type="match status" value="1"/>
</dbReference>
<dbReference type="EMBL" id="JBEAFC010000002">
    <property type="protein sequence ID" value="KAL1566294.1"/>
    <property type="molecule type" value="Genomic_DNA"/>
</dbReference>
<name>A0ABD1IEP5_SALDI</name>
<dbReference type="InterPro" id="IPR035513">
    <property type="entry name" value="Invertase/methylesterase_inhib"/>
</dbReference>
<comment type="caution">
    <text evidence="4">The sequence shown here is derived from an EMBL/GenBank/DDBJ whole genome shotgun (WGS) entry which is preliminary data.</text>
</comment>
<keyword evidence="5" id="KW-1185">Reference proteome</keyword>
<feature type="compositionally biased region" description="Polar residues" evidence="1">
    <location>
        <begin position="1"/>
        <end position="22"/>
    </location>
</feature>
<evidence type="ECO:0000313" key="4">
    <source>
        <dbReference type="EMBL" id="KAL1566294.1"/>
    </source>
</evidence>
<feature type="domain" description="Pectinesterase inhibitor" evidence="3">
    <location>
        <begin position="69"/>
        <end position="214"/>
    </location>
</feature>
<gene>
    <name evidence="4" type="ORF">AAHA92_01922</name>
</gene>
<keyword evidence="2" id="KW-0812">Transmembrane</keyword>
<evidence type="ECO:0000313" key="5">
    <source>
        <dbReference type="Proteomes" id="UP001567538"/>
    </source>
</evidence>
<dbReference type="InterPro" id="IPR006501">
    <property type="entry name" value="Pectinesterase_inhib_dom"/>
</dbReference>
<evidence type="ECO:0000256" key="2">
    <source>
        <dbReference type="SAM" id="Phobius"/>
    </source>
</evidence>
<proteinExistence type="predicted"/>
<dbReference type="Pfam" id="PF04043">
    <property type="entry name" value="PMEI"/>
    <property type="match status" value="1"/>
</dbReference>